<dbReference type="GO" id="GO:0005829">
    <property type="term" value="C:cytosol"/>
    <property type="evidence" value="ECO:0007669"/>
    <property type="project" value="TreeGrafter"/>
</dbReference>
<dbReference type="EMBL" id="CP003543">
    <property type="protein sequence ID" value="AFP83917.1"/>
    <property type="molecule type" value="Genomic_DNA"/>
</dbReference>
<dbReference type="InterPro" id="IPR007694">
    <property type="entry name" value="DNA_helicase_DnaB-like_C"/>
</dbReference>
<gene>
    <name evidence="2" type="primary">dnaB</name>
    <name evidence="2" type="ORF">A353_070</name>
</gene>
<dbReference type="RefSeq" id="WP_014887217.1">
    <property type="nucleotide sequence ID" value="NC_018416.1"/>
</dbReference>
<dbReference type="InterPro" id="IPR027417">
    <property type="entry name" value="P-loop_NTPase"/>
</dbReference>
<evidence type="ECO:0000313" key="3">
    <source>
        <dbReference type="Proteomes" id="UP000003934"/>
    </source>
</evidence>
<evidence type="ECO:0000259" key="1">
    <source>
        <dbReference type="PROSITE" id="PS51199"/>
    </source>
</evidence>
<sequence length="383" mass="45710">MIKNISNINSEFIIINYIFNLLPLSNAIYEILQEKDFFFNTTKKFFSEKKYFLKIDFFDEKILLSNLKNLLEKSKKREILKNLFNISFELIFYEDLNEDIFKKIDFLQNFKKNNIFNEKQNYKKLLFNFFLQKENYFQTGYKKLDLLINGLQRGNLIIIAGRPSIGKTSFSLNLIQNLILINKKIIIYTLEMTKIQIFLRIISIILKINQNNFKENKFEDIEFKKLSFLIKNYELENLIIKDCSNLSTNDIEIQLDYYKKKNFLIEIIIIDYIQLMKSEYYSNNRVLEISDISRSLKLIAKHFNCVLIVLSQLNRLIEYRVEKIPILSDLRDSGSIEQDADIVMFLHKKKFNFIDIIVAKNRNGGLGIVNFIFKNEFTKFIQI</sequence>
<dbReference type="GO" id="GO:0006260">
    <property type="term" value="P:DNA replication"/>
    <property type="evidence" value="ECO:0007669"/>
    <property type="project" value="InterPro"/>
</dbReference>
<dbReference type="STRING" id="1202538.A353_070"/>
<accession>J3TE80</accession>
<organism evidence="2 3">
    <name type="scientific">Candidatus Carsonella ruddii HC isolate Thao2000</name>
    <dbReference type="NCBI Taxonomy" id="1202538"/>
    <lineage>
        <taxon>Bacteria</taxon>
        <taxon>Pseudomonadati</taxon>
        <taxon>Pseudomonadota</taxon>
        <taxon>Gammaproteobacteria</taxon>
        <taxon>Oceanospirillales</taxon>
        <taxon>Halomonadaceae</taxon>
        <taxon>Zymobacter group</taxon>
        <taxon>Candidatus Carsonella</taxon>
    </lineage>
</organism>
<dbReference type="OrthoDB" id="9773982at2"/>
<dbReference type="AlphaFoldDB" id="J3TE80"/>
<keyword evidence="2" id="KW-0547">Nucleotide-binding</keyword>
<keyword evidence="2" id="KW-0347">Helicase</keyword>
<dbReference type="PANTHER" id="PTHR30153:SF2">
    <property type="entry name" value="REPLICATIVE DNA HELICASE"/>
    <property type="match status" value="1"/>
</dbReference>
<protein>
    <submittedName>
        <fullName evidence="2">Putative replicative DNA helicase</fullName>
    </submittedName>
</protein>
<dbReference type="Gene3D" id="3.40.50.300">
    <property type="entry name" value="P-loop containing nucleotide triphosphate hydrolases"/>
    <property type="match status" value="1"/>
</dbReference>
<keyword evidence="3" id="KW-1185">Reference proteome</keyword>
<dbReference type="Proteomes" id="UP000003934">
    <property type="component" value="Chromosome"/>
</dbReference>
<feature type="domain" description="SF4 helicase" evidence="1">
    <location>
        <begin position="130"/>
        <end position="383"/>
    </location>
</feature>
<name>J3TE80_CARRU</name>
<dbReference type="HOGENOM" id="CLU_005373_0_1_6"/>
<dbReference type="KEGG" id="crh:A353_070"/>
<evidence type="ECO:0000313" key="2">
    <source>
        <dbReference type="EMBL" id="AFP83917.1"/>
    </source>
</evidence>
<dbReference type="GO" id="GO:0003678">
    <property type="term" value="F:DNA helicase activity"/>
    <property type="evidence" value="ECO:0007669"/>
    <property type="project" value="InterPro"/>
</dbReference>
<dbReference type="PATRIC" id="fig|1202538.3.peg.62"/>
<dbReference type="GeneID" id="67454746"/>
<keyword evidence="2" id="KW-0067">ATP-binding</keyword>
<dbReference type="SUPFAM" id="SSF52540">
    <property type="entry name" value="P-loop containing nucleoside triphosphate hydrolases"/>
    <property type="match status" value="1"/>
</dbReference>
<dbReference type="PANTHER" id="PTHR30153">
    <property type="entry name" value="REPLICATIVE DNA HELICASE DNAB"/>
    <property type="match status" value="1"/>
</dbReference>
<reference evidence="2 3" key="1">
    <citation type="journal article" date="2012" name="Mol. Biol. Evol.">
        <title>Genome reduction and co-evolution between the primary and secondary bacterial symbionts of psyllids.</title>
        <authorList>
            <person name="Sloan D.B."/>
            <person name="Moran N.A."/>
        </authorList>
    </citation>
    <scope>NUCLEOTIDE SEQUENCE [LARGE SCALE GENOMIC DNA]</scope>
    <source>
        <strain evidence="2 3">HC</strain>
    </source>
</reference>
<keyword evidence="2" id="KW-0378">Hydrolase</keyword>
<dbReference type="Pfam" id="PF03796">
    <property type="entry name" value="DnaB_C"/>
    <property type="match status" value="1"/>
</dbReference>
<proteinExistence type="predicted"/>
<dbReference type="PROSITE" id="PS51199">
    <property type="entry name" value="SF4_HELICASE"/>
    <property type="match status" value="1"/>
</dbReference>
<dbReference type="GO" id="GO:0005524">
    <property type="term" value="F:ATP binding"/>
    <property type="evidence" value="ECO:0007669"/>
    <property type="project" value="InterPro"/>
</dbReference>